<dbReference type="PROSITE" id="PS00198">
    <property type="entry name" value="4FE4S_FER_1"/>
    <property type="match status" value="1"/>
</dbReference>
<dbReference type="PANTHER" id="PTHR43105:SF14">
    <property type="entry name" value="FORMATE DEHYDROGENASE H"/>
    <property type="match status" value="1"/>
</dbReference>
<dbReference type="SMART" id="SM00929">
    <property type="entry name" value="NADH-G_4Fe-4S_3"/>
    <property type="match status" value="1"/>
</dbReference>
<dbReference type="FunFam" id="3.10.20.740:FF:000005">
    <property type="entry name" value="NADH:ubiquinone oxidoreductase subunit"/>
    <property type="match status" value="1"/>
</dbReference>
<dbReference type="SUPFAM" id="SSF53706">
    <property type="entry name" value="Formate dehydrogenase/DMSO reductase, domains 1-3"/>
    <property type="match status" value="1"/>
</dbReference>
<keyword evidence="5" id="KW-0479">Metal-binding</keyword>
<dbReference type="SMART" id="SM00926">
    <property type="entry name" value="Molybdop_Fe4S4"/>
    <property type="match status" value="1"/>
</dbReference>
<dbReference type="InterPro" id="IPR001041">
    <property type="entry name" value="2Fe-2S_ferredoxin-type"/>
</dbReference>
<dbReference type="InterPro" id="IPR036010">
    <property type="entry name" value="2Fe-2S_ferredoxin-like_sf"/>
</dbReference>
<dbReference type="InterPro" id="IPR017896">
    <property type="entry name" value="4Fe4S_Fe-S-bd"/>
</dbReference>
<dbReference type="InterPro" id="IPR006656">
    <property type="entry name" value="Mopterin_OxRdtase"/>
</dbReference>
<evidence type="ECO:0000256" key="3">
    <source>
        <dbReference type="ARBA" id="ARBA00022485"/>
    </source>
</evidence>
<dbReference type="Gene3D" id="2.40.40.20">
    <property type="match status" value="1"/>
</dbReference>
<evidence type="ECO:0000259" key="12">
    <source>
        <dbReference type="PROSITE" id="PS51669"/>
    </source>
</evidence>
<dbReference type="InterPro" id="IPR019574">
    <property type="entry name" value="NADH_UbQ_OxRdtase_Gsu_4Fe4S-bd"/>
</dbReference>
<dbReference type="InterPro" id="IPR054351">
    <property type="entry name" value="NADH_UbQ_OxRdtase_ferredoxin"/>
</dbReference>
<dbReference type="PANTHER" id="PTHR43105">
    <property type="entry name" value="RESPIRATORY NITRATE REDUCTASE"/>
    <property type="match status" value="1"/>
</dbReference>
<gene>
    <name evidence="14" type="ORF">LHGZ1_0283</name>
</gene>
<dbReference type="Gene3D" id="3.40.228.10">
    <property type="entry name" value="Dimethylsulfoxide Reductase, domain 2"/>
    <property type="match status" value="1"/>
</dbReference>
<evidence type="ECO:0000259" key="13">
    <source>
        <dbReference type="PROSITE" id="PS51839"/>
    </source>
</evidence>
<protein>
    <submittedName>
        <fullName evidence="14">Formate dehydrogenase</fullName>
    </submittedName>
</protein>
<keyword evidence="3" id="KW-0004">4Fe-4S</keyword>
<dbReference type="InterPro" id="IPR006963">
    <property type="entry name" value="Mopterin_OxRdtase_4Fe-4S_dom"/>
</dbReference>
<organism evidence="14 15">
    <name type="scientific">Laribacter hongkongensis</name>
    <dbReference type="NCBI Taxonomy" id="168471"/>
    <lineage>
        <taxon>Bacteria</taxon>
        <taxon>Pseudomonadati</taxon>
        <taxon>Pseudomonadota</taxon>
        <taxon>Betaproteobacteria</taxon>
        <taxon>Neisseriales</taxon>
        <taxon>Aquaspirillaceae</taxon>
        <taxon>Laribacter</taxon>
    </lineage>
</organism>
<dbReference type="AlphaFoldDB" id="A0A248LF77"/>
<dbReference type="Pfam" id="PF00384">
    <property type="entry name" value="Molybdopterin"/>
    <property type="match status" value="1"/>
</dbReference>
<dbReference type="InterPro" id="IPR050123">
    <property type="entry name" value="Prok_molybdopt-oxidoreductase"/>
</dbReference>
<dbReference type="PROSITE" id="PS51669">
    <property type="entry name" value="4FE4S_MOW_BIS_MGD"/>
    <property type="match status" value="1"/>
</dbReference>
<dbReference type="Pfam" id="PF13510">
    <property type="entry name" value="Fer2_4"/>
    <property type="match status" value="1"/>
</dbReference>
<dbReference type="InterPro" id="IPR009010">
    <property type="entry name" value="Asp_de-COase-like_dom_sf"/>
</dbReference>
<dbReference type="GO" id="GO:0015942">
    <property type="term" value="P:formate metabolic process"/>
    <property type="evidence" value="ECO:0007669"/>
    <property type="project" value="InterPro"/>
</dbReference>
<dbReference type="PIRSF" id="PIRSF036643">
    <property type="entry name" value="FDH_alpha"/>
    <property type="match status" value="1"/>
</dbReference>
<evidence type="ECO:0000256" key="7">
    <source>
        <dbReference type="ARBA" id="ARBA00023002"/>
    </source>
</evidence>
<comment type="similarity">
    <text evidence="2">In the C-terminal section; belongs to the prokaryotic molybdopterin-containing oxidoreductase family.</text>
</comment>
<dbReference type="Pfam" id="PF01568">
    <property type="entry name" value="Molydop_binding"/>
    <property type="match status" value="1"/>
</dbReference>
<dbReference type="GO" id="GO:1990204">
    <property type="term" value="C:oxidoreductase complex"/>
    <property type="evidence" value="ECO:0007669"/>
    <property type="project" value="UniProtKB-ARBA"/>
</dbReference>
<evidence type="ECO:0000256" key="1">
    <source>
        <dbReference type="ARBA" id="ARBA00005404"/>
    </source>
</evidence>
<evidence type="ECO:0000256" key="9">
    <source>
        <dbReference type="ARBA" id="ARBA00023014"/>
    </source>
</evidence>
<dbReference type="GO" id="GO:0046872">
    <property type="term" value="F:metal ion binding"/>
    <property type="evidence" value="ECO:0007669"/>
    <property type="project" value="UniProtKB-KW"/>
</dbReference>
<sequence>MKNRSTPDLGTPAVAGPASLTLTIDGKPVRVAPGTSVLRAAALAGSPVPKLCATDTLGAFGSCRMCLVEIEGRRGTPASCTTPCENGMVVRTQSAQLARLRRGVMELYLSDHPTDCLTCASNGNCELQDTAGEVGVRAIRYGQQGASHLGDALDISSPYFTYDPARCIVCSRCVRACEEVQGTFALNLLDRGFATRIGFAGPDLMGSECVSCGACVEACPTATLVENTVIHRGQPTHSVTTTCAYCGVGCSLKAELKGEQVVRMVPDRAGHANHGHACIKGRFAWGYATHPDRVTTPLIRDHADDPWRAVGWDEAIAFAAAGLKRVQAQYGTEAVGAIASSRCSNEEAYLVQKLVRAAFGNNNIDNCSRVCHSPSEYGLKASYGEAAGTQDFDSVREADLILVCGANPTDAHPVFASALRRRLREGAGLIVIDPRHTGLLDTLHAGTGLHLQLRPGTNVAVLNALAYTLIKENLVNTGFVGERCDETSWLSWRDFIMMPEHAPEAVAAECGVPAELLREAARRYGRAGRAAIYYGLGVTEHSQGSTGVMALANLALATGHLGRDGVGVNPLRGQNNVQGACDMGAVPHEFTGYRHVGLREVRESFEAEWGVTLPDTPGLRIPQMFDAALAGQFRGLYCQGEDIAQSDPDSRHVTAALRAMDFIVVQDLFHNETARFAHVLLPGSSFLEKDGTFTNAERRVSRIRQVMAPLGGLADWQVTCALSAALGYPMPYTHPSEIMDEIARLTPTFAGISYPLLERLGSVQWPCNALAPEGTTVLHRDTFTRGRGMFNNTRYVPTTEQVSARYPLILTTGRILPHYNVGTQTRRSANVAWAGHDQLHIHPLDAASRGIGNGDRVELASRSGHTSLSARVTEHVPPGVVYASFHFPDSHTNLLTTGNSDWATNCPEFKVTAVEVSREAGSATPAD</sequence>
<dbReference type="CDD" id="cd02753">
    <property type="entry name" value="MopB_Formate-Dh-H"/>
    <property type="match status" value="1"/>
</dbReference>
<keyword evidence="7" id="KW-0560">Oxidoreductase</keyword>
<dbReference type="Proteomes" id="UP000197424">
    <property type="component" value="Chromosome"/>
</dbReference>
<dbReference type="SUPFAM" id="SSF50692">
    <property type="entry name" value="ADC-like"/>
    <property type="match status" value="1"/>
</dbReference>
<dbReference type="GO" id="GO:0003954">
    <property type="term" value="F:NADH dehydrogenase activity"/>
    <property type="evidence" value="ECO:0007669"/>
    <property type="project" value="TreeGrafter"/>
</dbReference>
<evidence type="ECO:0000259" key="10">
    <source>
        <dbReference type="PROSITE" id="PS51085"/>
    </source>
</evidence>
<comment type="similarity">
    <text evidence="1">Belongs to the complex I 75 kDa subunit family.</text>
</comment>
<dbReference type="InterPro" id="IPR017900">
    <property type="entry name" value="4Fe4S_Fe_S_CS"/>
</dbReference>
<reference evidence="15" key="1">
    <citation type="submission" date="2017-06" db="EMBL/GenBank/DDBJ databases">
        <title>Whole genome sequence of Laribacter hongkongensis LHGZ1.</title>
        <authorList>
            <person name="Chen D."/>
            <person name="Wu H."/>
            <person name="Chen J."/>
        </authorList>
    </citation>
    <scope>NUCLEOTIDE SEQUENCE [LARGE SCALE GENOMIC DNA]</scope>
    <source>
        <strain evidence="15">LHGZ1</strain>
    </source>
</reference>
<dbReference type="Gene3D" id="3.10.20.740">
    <property type="match status" value="1"/>
</dbReference>
<feature type="domain" description="4Fe-4S Mo/W bis-MGD-type" evidence="12">
    <location>
        <begin position="236"/>
        <end position="292"/>
    </location>
</feature>
<evidence type="ECO:0000313" key="14">
    <source>
        <dbReference type="EMBL" id="ASJ23114.1"/>
    </source>
</evidence>
<dbReference type="Pfam" id="PF22117">
    <property type="entry name" value="Fer4_Nqo3"/>
    <property type="match status" value="1"/>
</dbReference>
<dbReference type="PROSITE" id="PS51085">
    <property type="entry name" value="2FE2S_FER_2"/>
    <property type="match status" value="1"/>
</dbReference>
<dbReference type="Gene3D" id="3.40.50.740">
    <property type="match status" value="1"/>
</dbReference>
<dbReference type="RefSeq" id="WP_088859910.1">
    <property type="nucleotide sequence ID" value="NZ_CP022115.1"/>
</dbReference>
<dbReference type="GO" id="GO:0051539">
    <property type="term" value="F:4 iron, 4 sulfur cluster binding"/>
    <property type="evidence" value="ECO:0007669"/>
    <property type="project" value="UniProtKB-KW"/>
</dbReference>
<evidence type="ECO:0000256" key="4">
    <source>
        <dbReference type="ARBA" id="ARBA00022714"/>
    </source>
</evidence>
<evidence type="ECO:0000256" key="6">
    <source>
        <dbReference type="ARBA" id="ARBA00022737"/>
    </source>
</evidence>
<evidence type="ECO:0000256" key="8">
    <source>
        <dbReference type="ARBA" id="ARBA00023004"/>
    </source>
</evidence>
<dbReference type="PROSITE" id="PS00551">
    <property type="entry name" value="MOLYBDOPTERIN_PROK_1"/>
    <property type="match status" value="1"/>
</dbReference>
<dbReference type="GO" id="GO:0008863">
    <property type="term" value="F:formate dehydrogenase (NAD+) activity"/>
    <property type="evidence" value="ECO:0007669"/>
    <property type="project" value="InterPro"/>
</dbReference>
<dbReference type="GO" id="GO:0051537">
    <property type="term" value="F:2 iron, 2 sulfur cluster binding"/>
    <property type="evidence" value="ECO:0007669"/>
    <property type="project" value="UniProtKB-KW"/>
</dbReference>
<dbReference type="PROSITE" id="PS51379">
    <property type="entry name" value="4FE4S_FER_2"/>
    <property type="match status" value="2"/>
</dbReference>
<dbReference type="InterPro" id="IPR006655">
    <property type="entry name" value="Mopterin_OxRdtase_prok_CS"/>
</dbReference>
<feature type="domain" description="4Fe-4S ferredoxin-type" evidence="11">
    <location>
        <begin position="200"/>
        <end position="229"/>
    </location>
</feature>
<keyword evidence="9" id="KW-0411">Iron-sulfur</keyword>
<dbReference type="SUPFAM" id="SSF54292">
    <property type="entry name" value="2Fe-2S ferredoxin-like"/>
    <property type="match status" value="1"/>
</dbReference>
<dbReference type="InterPro" id="IPR006478">
    <property type="entry name" value="Formate_DH_asu"/>
</dbReference>
<dbReference type="Gene3D" id="2.20.25.90">
    <property type="entry name" value="ADC-like domains"/>
    <property type="match status" value="1"/>
</dbReference>
<dbReference type="PROSITE" id="PS51839">
    <property type="entry name" value="4FE4S_HC3"/>
    <property type="match status" value="1"/>
</dbReference>
<dbReference type="InterPro" id="IPR027467">
    <property type="entry name" value="MopterinOxRdtase_cofactor_BS"/>
</dbReference>
<dbReference type="FunFam" id="2.20.25.90:FF:000001">
    <property type="entry name" value="Formate dehydrogenase subunit alpha"/>
    <property type="match status" value="1"/>
</dbReference>
<dbReference type="NCBIfam" id="TIGR01591">
    <property type="entry name" value="Fdh-alpha"/>
    <property type="match status" value="1"/>
</dbReference>
<dbReference type="GO" id="GO:0016020">
    <property type="term" value="C:membrane"/>
    <property type="evidence" value="ECO:0007669"/>
    <property type="project" value="TreeGrafter"/>
</dbReference>
<accession>A0A248LF77</accession>
<dbReference type="SUPFAM" id="SSF54862">
    <property type="entry name" value="4Fe-4S ferredoxins"/>
    <property type="match status" value="1"/>
</dbReference>
<dbReference type="FunFam" id="3.30.70.20:FF:000035">
    <property type="entry name" value="Iron hydrogenase 1"/>
    <property type="match status" value="1"/>
</dbReference>
<dbReference type="InterPro" id="IPR006657">
    <property type="entry name" value="MoPterin_dinucl-bd_dom"/>
</dbReference>
<dbReference type="Pfam" id="PF04879">
    <property type="entry name" value="Molybdop_Fe4S4"/>
    <property type="match status" value="1"/>
</dbReference>
<keyword evidence="8" id="KW-0408">Iron</keyword>
<evidence type="ECO:0000256" key="5">
    <source>
        <dbReference type="ARBA" id="ARBA00022723"/>
    </source>
</evidence>
<dbReference type="CDD" id="cd00508">
    <property type="entry name" value="MopB_CT_Fdh-Nap-like"/>
    <property type="match status" value="1"/>
</dbReference>
<dbReference type="Pfam" id="PF10588">
    <property type="entry name" value="NADH-G_4Fe-4S_3"/>
    <property type="match status" value="1"/>
</dbReference>
<evidence type="ECO:0000256" key="2">
    <source>
        <dbReference type="ARBA" id="ARBA00007023"/>
    </source>
</evidence>
<name>A0A248LF77_9NEIS</name>
<feature type="domain" description="2Fe-2S ferredoxin-type" evidence="10">
    <location>
        <begin position="18"/>
        <end position="96"/>
    </location>
</feature>
<dbReference type="GO" id="GO:0022904">
    <property type="term" value="P:respiratory electron transport chain"/>
    <property type="evidence" value="ECO:0007669"/>
    <property type="project" value="TreeGrafter"/>
</dbReference>
<dbReference type="CDD" id="cd00207">
    <property type="entry name" value="fer2"/>
    <property type="match status" value="1"/>
</dbReference>
<dbReference type="EMBL" id="CP022115">
    <property type="protein sequence ID" value="ASJ23114.1"/>
    <property type="molecule type" value="Genomic_DNA"/>
</dbReference>
<dbReference type="Gene3D" id="3.30.70.20">
    <property type="match status" value="1"/>
</dbReference>
<evidence type="ECO:0000313" key="15">
    <source>
        <dbReference type="Proteomes" id="UP000197424"/>
    </source>
</evidence>
<keyword evidence="6" id="KW-0677">Repeat</keyword>
<feature type="domain" description="4Fe-4S ferredoxin-type" evidence="11">
    <location>
        <begin position="158"/>
        <end position="189"/>
    </location>
</feature>
<dbReference type="InterPro" id="IPR041924">
    <property type="entry name" value="Formate_Dh-H_N"/>
</dbReference>
<evidence type="ECO:0000259" key="11">
    <source>
        <dbReference type="PROSITE" id="PS51379"/>
    </source>
</evidence>
<dbReference type="PROSITE" id="PS00932">
    <property type="entry name" value="MOLYBDOPTERIN_PROK_3"/>
    <property type="match status" value="1"/>
</dbReference>
<keyword evidence="4" id="KW-0001">2Fe-2S</keyword>
<feature type="domain" description="4Fe-4S His(Cys)3-ligated-type" evidence="13">
    <location>
        <begin position="96"/>
        <end position="135"/>
    </location>
</feature>
<dbReference type="GO" id="GO:0043546">
    <property type="term" value="F:molybdopterin cofactor binding"/>
    <property type="evidence" value="ECO:0007669"/>
    <property type="project" value="InterPro"/>
</dbReference>
<dbReference type="OrthoDB" id="7376058at2"/>
<proteinExistence type="inferred from homology"/>